<dbReference type="PaxDb" id="214092-5832433"/>
<accession>Q9RI25</accession>
<proteinExistence type="predicted"/>
<gene>
    <name evidence="1" type="ordered locus">YPCD1.10c</name>
</gene>
<dbReference type="EMBL" id="AL117189">
    <property type="protein sequence ID" value="CAB54887.1"/>
    <property type="molecule type" value="Genomic_DNA"/>
</dbReference>
<dbReference type="InterPro" id="IPR052183">
    <property type="entry name" value="IS_Transposase"/>
</dbReference>
<evidence type="ECO:0000313" key="2">
    <source>
        <dbReference type="Proteomes" id="UP000000815"/>
    </source>
</evidence>
<feature type="non-terminal residue" evidence="1">
    <location>
        <position position="83"/>
    </location>
</feature>
<geneLocation type="plasmid" evidence="1 2">
    <name>pCD1</name>
</geneLocation>
<dbReference type="PANTHER" id="PTHR35528">
    <property type="entry name" value="BLL1675 PROTEIN"/>
    <property type="match status" value="1"/>
</dbReference>
<reference evidence="1 2" key="1">
    <citation type="journal article" date="2001" name="Nature">
        <title>Genome sequence of Yersinia pestis, the causative agent of plague.</title>
        <authorList>
            <person name="Parkhill J."/>
            <person name="Wren B.W."/>
            <person name="Thomson N.R."/>
            <person name="Titball R.W."/>
            <person name="Holden M.T.G."/>
            <person name="Prentice M.B."/>
            <person name="Sebaihia M."/>
            <person name="James K.D."/>
            <person name="Churcher C."/>
            <person name="Mungall K.L."/>
            <person name="Baker S."/>
            <person name="Basham D."/>
            <person name="Bentley S.D."/>
            <person name="Brooks K."/>
            <person name="Cerdeno-Tarraga A.M."/>
            <person name="Chillingworth T."/>
            <person name="Cronin A."/>
            <person name="Davies R.M."/>
            <person name="Davis P."/>
            <person name="Dougan G."/>
            <person name="Feltwell T."/>
            <person name="Hamlin N."/>
            <person name="Holroyd S."/>
            <person name="Jagels K."/>
            <person name="Leather S."/>
            <person name="Karlyshev A.V."/>
            <person name="Moule S."/>
            <person name="Oyston P.C.F."/>
            <person name="Quail M."/>
            <person name="Rutherford K."/>
            <person name="Simmonds M."/>
            <person name="Skelton J."/>
            <person name="Stevens K."/>
            <person name="Whitehead S."/>
            <person name="Barrell B.G."/>
        </authorList>
    </citation>
    <scope>NUCLEOTIDE SEQUENCE [LARGE SCALE GENOMIC DNA]</scope>
    <source>
        <strain evidence="2">CO-92 / Biovar Orientalis</strain>
        <plasmid evidence="2">Plasmid pCD1</plasmid>
    </source>
</reference>
<dbReference type="Proteomes" id="UP000000815">
    <property type="component" value="Plasmid pCD1"/>
</dbReference>
<dbReference type="AlphaFoldDB" id="Q9RI25"/>
<dbReference type="KEGG" id="ype:YPCD1.10c"/>
<sequence length="83" mass="10019">MHISLIKKFFCRLHYPIDVIAQCVHWYLGDALSFLNLEEMMTKHGISVEHYTLHSWVIRVVPLLHKAFCRYKCTVGRRWRMDE</sequence>
<dbReference type="PANTHER" id="PTHR35528:SF3">
    <property type="entry name" value="BLL1675 PROTEIN"/>
    <property type="match status" value="1"/>
</dbReference>
<keyword evidence="1" id="KW-0614">Plasmid</keyword>
<keyword evidence="2" id="KW-1185">Reference proteome</keyword>
<protein>
    <submittedName>
        <fullName evidence="1">YPCD1.10c protein</fullName>
    </submittedName>
</protein>
<name>Q9RI25_YERPE</name>
<dbReference type="eggNOG" id="COG3316">
    <property type="taxonomic scope" value="Bacteria"/>
</dbReference>
<dbReference type="HOGENOM" id="CLU_067322_1_3_6"/>
<evidence type="ECO:0000313" key="1">
    <source>
        <dbReference type="EMBL" id="CAB54887.1"/>
    </source>
</evidence>
<organism evidence="1 2">
    <name type="scientific">Yersinia pestis</name>
    <dbReference type="NCBI Taxonomy" id="632"/>
    <lineage>
        <taxon>Bacteria</taxon>
        <taxon>Pseudomonadati</taxon>
        <taxon>Pseudomonadota</taxon>
        <taxon>Gammaproteobacteria</taxon>
        <taxon>Enterobacterales</taxon>
        <taxon>Yersiniaceae</taxon>
        <taxon>Yersinia</taxon>
    </lineage>
</organism>